<organism evidence="1">
    <name type="scientific">marine sediment metagenome</name>
    <dbReference type="NCBI Taxonomy" id="412755"/>
    <lineage>
        <taxon>unclassified sequences</taxon>
        <taxon>metagenomes</taxon>
        <taxon>ecological metagenomes</taxon>
    </lineage>
</organism>
<accession>A0A0F9NCM3</accession>
<dbReference type="AlphaFoldDB" id="A0A0F9NCM3"/>
<reference evidence="1" key="1">
    <citation type="journal article" date="2015" name="Nature">
        <title>Complex archaea that bridge the gap between prokaryotes and eukaryotes.</title>
        <authorList>
            <person name="Spang A."/>
            <person name="Saw J.H."/>
            <person name="Jorgensen S.L."/>
            <person name="Zaremba-Niedzwiedzka K."/>
            <person name="Martijn J."/>
            <person name="Lind A.E."/>
            <person name="van Eijk R."/>
            <person name="Schleper C."/>
            <person name="Guy L."/>
            <person name="Ettema T.J."/>
        </authorList>
    </citation>
    <scope>NUCLEOTIDE SEQUENCE</scope>
</reference>
<name>A0A0F9NCM3_9ZZZZ</name>
<gene>
    <name evidence="1" type="ORF">LCGC14_0983140</name>
</gene>
<comment type="caution">
    <text evidence="1">The sequence shown here is derived from an EMBL/GenBank/DDBJ whole genome shotgun (WGS) entry which is preliminary data.</text>
</comment>
<protein>
    <submittedName>
        <fullName evidence="1">Uncharacterized protein</fullName>
    </submittedName>
</protein>
<sequence>MPAKTQRKKKSYGGCTIDHFSPASTPDWPKGINIVLSFEEAMKLSLSLQHRLLDINSLNRSTREGKAAAVNVCVYTDKGRITVNADKLKLR</sequence>
<evidence type="ECO:0000313" key="1">
    <source>
        <dbReference type="EMBL" id="KKN15724.1"/>
    </source>
</evidence>
<proteinExistence type="predicted"/>
<dbReference type="EMBL" id="LAZR01003685">
    <property type="protein sequence ID" value="KKN15724.1"/>
    <property type="molecule type" value="Genomic_DNA"/>
</dbReference>